<evidence type="ECO:0000313" key="5">
    <source>
        <dbReference type="WBParaSite" id="GPLIN_001431100"/>
    </source>
</evidence>
<proteinExistence type="predicted"/>
<evidence type="ECO:0000256" key="1">
    <source>
        <dbReference type="PROSITE-ProRule" id="PRU00176"/>
    </source>
</evidence>
<reference evidence="5" key="3">
    <citation type="submission" date="2016-06" db="UniProtKB">
        <authorList>
            <consortium name="WormBaseParasite"/>
        </authorList>
    </citation>
    <scope>IDENTIFICATION</scope>
</reference>
<sequence length="169" mass="19243">MGRGQSPDAIFQVWHFDGRSAEAQREDRRLQIRFCRLRYGGELSNGHQSDGRHGTFISGTKLTVEECKALSSDRTSITKQISLNKLKKRNRSKSKIDDDNEEEEEEDREKVGDVDELIEKQILDTGRLFLRNLPYSCSDKQLRVLFAPFGSLAELECVVDKSGKCKGFA</sequence>
<feature type="domain" description="RRM" evidence="3">
    <location>
        <begin position="126"/>
        <end position="169"/>
    </location>
</feature>
<evidence type="ECO:0000313" key="4">
    <source>
        <dbReference type="Proteomes" id="UP000050741"/>
    </source>
</evidence>
<dbReference type="GO" id="GO:0003723">
    <property type="term" value="F:RNA binding"/>
    <property type="evidence" value="ECO:0007669"/>
    <property type="project" value="UniProtKB-UniRule"/>
</dbReference>
<dbReference type="Pfam" id="PF00076">
    <property type="entry name" value="RRM_1"/>
    <property type="match status" value="1"/>
</dbReference>
<feature type="compositionally biased region" description="Acidic residues" evidence="2">
    <location>
        <begin position="98"/>
        <end position="107"/>
    </location>
</feature>
<protein>
    <submittedName>
        <fullName evidence="5">RRM domain-containing protein</fullName>
    </submittedName>
</protein>
<dbReference type="SUPFAM" id="SSF54928">
    <property type="entry name" value="RNA-binding domain, RBD"/>
    <property type="match status" value="1"/>
</dbReference>
<dbReference type="PROSITE" id="PS50102">
    <property type="entry name" value="RRM"/>
    <property type="match status" value="1"/>
</dbReference>
<name>A0A183CN54_GLOPA</name>
<evidence type="ECO:0000259" key="3">
    <source>
        <dbReference type="PROSITE" id="PS50102"/>
    </source>
</evidence>
<evidence type="ECO:0000256" key="2">
    <source>
        <dbReference type="SAM" id="MobiDB-lite"/>
    </source>
</evidence>
<dbReference type="InterPro" id="IPR012677">
    <property type="entry name" value="Nucleotide-bd_a/b_plait_sf"/>
</dbReference>
<reference evidence="4" key="1">
    <citation type="submission" date="2013-12" db="EMBL/GenBank/DDBJ databases">
        <authorList>
            <person name="Aslett M."/>
        </authorList>
    </citation>
    <scope>NUCLEOTIDE SEQUENCE [LARGE SCALE GENOMIC DNA]</scope>
    <source>
        <strain evidence="4">Lindley</strain>
    </source>
</reference>
<accession>A0A183CN54</accession>
<keyword evidence="4" id="KW-1185">Reference proteome</keyword>
<dbReference type="Proteomes" id="UP000050741">
    <property type="component" value="Unassembled WGS sequence"/>
</dbReference>
<dbReference type="WBParaSite" id="GPLIN_001431100">
    <property type="protein sequence ID" value="GPLIN_001431100"/>
    <property type="gene ID" value="GPLIN_001431100"/>
</dbReference>
<dbReference type="Gene3D" id="3.30.70.330">
    <property type="match status" value="1"/>
</dbReference>
<dbReference type="AlphaFoldDB" id="A0A183CN54"/>
<feature type="region of interest" description="Disordered" evidence="2">
    <location>
        <begin position="87"/>
        <end position="111"/>
    </location>
</feature>
<reference evidence="4" key="2">
    <citation type="submission" date="2014-05" db="EMBL/GenBank/DDBJ databases">
        <title>The genome and life-stage specific transcriptomes of Globodera pallida elucidate key aspects of plant parasitism by a cyst nematode.</title>
        <authorList>
            <person name="Cotton J.A."/>
            <person name="Lilley C.J."/>
            <person name="Jones L.M."/>
            <person name="Kikuchi T."/>
            <person name="Reid A.J."/>
            <person name="Thorpe P."/>
            <person name="Tsai I.J."/>
            <person name="Beasley H."/>
            <person name="Blok V."/>
            <person name="Cock P.J.A."/>
            <person name="Van den Akker S.E."/>
            <person name="Holroyd N."/>
            <person name="Hunt M."/>
            <person name="Mantelin S."/>
            <person name="Naghra H."/>
            <person name="Pain A."/>
            <person name="Palomares-Rius J.E."/>
            <person name="Zarowiecki M."/>
            <person name="Berriman M."/>
            <person name="Jones J.T."/>
            <person name="Urwin P.E."/>
        </authorList>
    </citation>
    <scope>NUCLEOTIDE SEQUENCE [LARGE SCALE GENOMIC DNA]</scope>
    <source>
        <strain evidence="4">Lindley</strain>
    </source>
</reference>
<keyword evidence="1" id="KW-0694">RNA-binding</keyword>
<dbReference type="InterPro" id="IPR035979">
    <property type="entry name" value="RBD_domain_sf"/>
</dbReference>
<organism evidence="4 5">
    <name type="scientific">Globodera pallida</name>
    <name type="common">Potato cyst nematode worm</name>
    <name type="synonym">Heterodera pallida</name>
    <dbReference type="NCBI Taxonomy" id="36090"/>
    <lineage>
        <taxon>Eukaryota</taxon>
        <taxon>Metazoa</taxon>
        <taxon>Ecdysozoa</taxon>
        <taxon>Nematoda</taxon>
        <taxon>Chromadorea</taxon>
        <taxon>Rhabditida</taxon>
        <taxon>Tylenchina</taxon>
        <taxon>Tylenchomorpha</taxon>
        <taxon>Tylenchoidea</taxon>
        <taxon>Heteroderidae</taxon>
        <taxon>Heteroderinae</taxon>
        <taxon>Globodera</taxon>
    </lineage>
</organism>
<dbReference type="InterPro" id="IPR000504">
    <property type="entry name" value="RRM_dom"/>
</dbReference>